<dbReference type="EMBL" id="CAJOBC010008324">
    <property type="protein sequence ID" value="CAF3958496.1"/>
    <property type="molecule type" value="Genomic_DNA"/>
</dbReference>
<sequence length="114" mass="13515">MSKNDNDRFNLIKTFILKDGDKQTYCNMYNNNPHYNLNDFQIYLNPSIGQKNISCDPKLSDFNEIVVHDISSEDRYYRIKLNNDNTVTFDPQKSELYFNKICTLIDECNQNNKN</sequence>
<dbReference type="EMBL" id="CAJOBA010033331">
    <property type="protein sequence ID" value="CAF3966774.1"/>
    <property type="molecule type" value="Genomic_DNA"/>
</dbReference>
<dbReference type="OrthoDB" id="9980539at2759"/>
<evidence type="ECO:0000313" key="1">
    <source>
        <dbReference type="EMBL" id="CAF1155732.1"/>
    </source>
</evidence>
<dbReference type="EMBL" id="CAJNOK010012097">
    <property type="protein sequence ID" value="CAF1155732.1"/>
    <property type="molecule type" value="Genomic_DNA"/>
</dbReference>
<evidence type="ECO:0000313" key="3">
    <source>
        <dbReference type="EMBL" id="CAF3958496.1"/>
    </source>
</evidence>
<dbReference type="Proteomes" id="UP000682733">
    <property type="component" value="Unassembled WGS sequence"/>
</dbReference>
<proteinExistence type="predicted"/>
<evidence type="ECO:0000313" key="2">
    <source>
        <dbReference type="EMBL" id="CAF1194147.1"/>
    </source>
</evidence>
<comment type="caution">
    <text evidence="2">The sequence shown here is derived from an EMBL/GenBank/DDBJ whole genome shotgun (WGS) entry which is preliminary data.</text>
</comment>
<dbReference type="AlphaFoldDB" id="A0A814VVR8"/>
<dbReference type="Proteomes" id="UP000677228">
    <property type="component" value="Unassembled WGS sequence"/>
</dbReference>
<gene>
    <name evidence="2" type="ORF">GPM918_LOCUS23365</name>
    <name evidence="1" type="ORF">OVA965_LOCUS21833</name>
    <name evidence="3" type="ORF">SRO942_LOCUS23364</name>
    <name evidence="4" type="ORF">TMI583_LOCUS22543</name>
</gene>
<evidence type="ECO:0000313" key="5">
    <source>
        <dbReference type="Proteomes" id="UP000663829"/>
    </source>
</evidence>
<evidence type="ECO:0000313" key="4">
    <source>
        <dbReference type="EMBL" id="CAF3966774.1"/>
    </source>
</evidence>
<organism evidence="2 5">
    <name type="scientific">Didymodactylos carnosus</name>
    <dbReference type="NCBI Taxonomy" id="1234261"/>
    <lineage>
        <taxon>Eukaryota</taxon>
        <taxon>Metazoa</taxon>
        <taxon>Spiralia</taxon>
        <taxon>Gnathifera</taxon>
        <taxon>Rotifera</taxon>
        <taxon>Eurotatoria</taxon>
        <taxon>Bdelloidea</taxon>
        <taxon>Philodinida</taxon>
        <taxon>Philodinidae</taxon>
        <taxon>Didymodactylos</taxon>
    </lineage>
</organism>
<accession>A0A814VVR8</accession>
<name>A0A814VVR8_9BILA</name>
<dbReference type="Proteomes" id="UP000681722">
    <property type="component" value="Unassembled WGS sequence"/>
</dbReference>
<keyword evidence="5" id="KW-1185">Reference proteome</keyword>
<reference evidence="2" key="1">
    <citation type="submission" date="2021-02" db="EMBL/GenBank/DDBJ databases">
        <authorList>
            <person name="Nowell W R."/>
        </authorList>
    </citation>
    <scope>NUCLEOTIDE SEQUENCE</scope>
</reference>
<dbReference type="EMBL" id="CAJNOQ010008323">
    <property type="protein sequence ID" value="CAF1194147.1"/>
    <property type="molecule type" value="Genomic_DNA"/>
</dbReference>
<protein>
    <submittedName>
        <fullName evidence="2">Uncharacterized protein</fullName>
    </submittedName>
</protein>
<dbReference type="Proteomes" id="UP000663829">
    <property type="component" value="Unassembled WGS sequence"/>
</dbReference>